<dbReference type="PANTHER" id="PTHR43280:SF32">
    <property type="entry name" value="TRANSCRIPTIONAL REGULATORY PROTEIN"/>
    <property type="match status" value="1"/>
</dbReference>
<evidence type="ECO:0000313" key="5">
    <source>
        <dbReference type="EMBL" id="SIS99158.1"/>
    </source>
</evidence>
<dbReference type="GO" id="GO:0003700">
    <property type="term" value="F:DNA-binding transcription factor activity"/>
    <property type="evidence" value="ECO:0007669"/>
    <property type="project" value="InterPro"/>
</dbReference>
<dbReference type="InterPro" id="IPR018060">
    <property type="entry name" value="HTH_AraC"/>
</dbReference>
<reference evidence="6" key="1">
    <citation type="submission" date="2017-01" db="EMBL/GenBank/DDBJ databases">
        <authorList>
            <person name="Varghese N."/>
            <person name="Submissions S."/>
        </authorList>
    </citation>
    <scope>NUCLEOTIDE SEQUENCE [LARGE SCALE GENOMIC DNA]</scope>
    <source>
        <strain evidence="6">DSM 21054</strain>
    </source>
</reference>
<organism evidence="5 6">
    <name type="scientific">Filimonas lacunae</name>
    <dbReference type="NCBI Taxonomy" id="477680"/>
    <lineage>
        <taxon>Bacteria</taxon>
        <taxon>Pseudomonadati</taxon>
        <taxon>Bacteroidota</taxon>
        <taxon>Chitinophagia</taxon>
        <taxon>Chitinophagales</taxon>
        <taxon>Chitinophagaceae</taxon>
        <taxon>Filimonas</taxon>
    </lineage>
</organism>
<dbReference type="Pfam" id="PF12833">
    <property type="entry name" value="HTH_18"/>
    <property type="match status" value="1"/>
</dbReference>
<dbReference type="OrthoDB" id="644686at2"/>
<dbReference type="KEGG" id="fln:FLA_2849"/>
<dbReference type="Gene3D" id="1.10.10.60">
    <property type="entry name" value="Homeodomain-like"/>
    <property type="match status" value="1"/>
</dbReference>
<sequence length="308" mass="35747">MAAQQLIRIKTISAFHQFMELPQPAHPLVSVARFEDAKRQYTAPISRIMDFYSIAIKRNNFVKMKYGQQDYDFDEGILFCMSPGQLLRIEWDATQEKEQIFTGWNLLIHPDFLWNTPLAKTIKKYEFFDYKVNEALFLSLKEEKQLISIMENIDEECRSNVDQFSQSVIIAQIELLLTYTERFYHRQFITRKVSNHKVLDRLEDVLSACFNSEELDKQGLPTVIYVAEQMNISPNYLSGLLKTLTGQNTQQHIHNKLIEKAKEKLSTSSLSVSEVAYELGFTHPQSFSKLFKAKTSLSPQAFRAGFNC</sequence>
<dbReference type="PANTHER" id="PTHR43280">
    <property type="entry name" value="ARAC-FAMILY TRANSCRIPTIONAL REGULATOR"/>
    <property type="match status" value="1"/>
</dbReference>
<dbReference type="InterPro" id="IPR009057">
    <property type="entry name" value="Homeodomain-like_sf"/>
</dbReference>
<proteinExistence type="predicted"/>
<protein>
    <submittedName>
        <fullName evidence="5">Helix-turn-helix domain-containing protein</fullName>
    </submittedName>
</protein>
<accession>A0A173MH61</accession>
<evidence type="ECO:0000259" key="4">
    <source>
        <dbReference type="PROSITE" id="PS01124"/>
    </source>
</evidence>
<keyword evidence="3" id="KW-0804">Transcription</keyword>
<dbReference type="AlphaFoldDB" id="A0A173MH61"/>
<dbReference type="SMART" id="SM00342">
    <property type="entry name" value="HTH_ARAC"/>
    <property type="match status" value="1"/>
</dbReference>
<keyword evidence="6" id="KW-1185">Reference proteome</keyword>
<dbReference type="STRING" id="477680.SAMN05421788_102536"/>
<keyword evidence="1" id="KW-0805">Transcription regulation</keyword>
<evidence type="ECO:0000256" key="2">
    <source>
        <dbReference type="ARBA" id="ARBA00023125"/>
    </source>
</evidence>
<feature type="domain" description="HTH araC/xylS-type" evidence="4">
    <location>
        <begin position="200"/>
        <end position="305"/>
    </location>
</feature>
<dbReference type="Proteomes" id="UP000186917">
    <property type="component" value="Unassembled WGS sequence"/>
</dbReference>
<dbReference type="GO" id="GO:0043565">
    <property type="term" value="F:sequence-specific DNA binding"/>
    <property type="evidence" value="ECO:0007669"/>
    <property type="project" value="InterPro"/>
</dbReference>
<dbReference type="RefSeq" id="WP_076378358.1">
    <property type="nucleotide sequence ID" value="NZ_AP017422.1"/>
</dbReference>
<evidence type="ECO:0000313" key="6">
    <source>
        <dbReference type="Proteomes" id="UP000186917"/>
    </source>
</evidence>
<evidence type="ECO:0000256" key="3">
    <source>
        <dbReference type="ARBA" id="ARBA00023163"/>
    </source>
</evidence>
<keyword evidence="2" id="KW-0238">DNA-binding</keyword>
<name>A0A173MH61_9BACT</name>
<dbReference type="PROSITE" id="PS01124">
    <property type="entry name" value="HTH_ARAC_FAMILY_2"/>
    <property type="match status" value="1"/>
</dbReference>
<gene>
    <name evidence="5" type="ORF">SAMN05421788_102536</name>
</gene>
<dbReference type="SUPFAM" id="SSF46689">
    <property type="entry name" value="Homeodomain-like"/>
    <property type="match status" value="1"/>
</dbReference>
<dbReference type="EMBL" id="FTOR01000002">
    <property type="protein sequence ID" value="SIS99158.1"/>
    <property type="molecule type" value="Genomic_DNA"/>
</dbReference>
<evidence type="ECO:0000256" key="1">
    <source>
        <dbReference type="ARBA" id="ARBA00023015"/>
    </source>
</evidence>